<sequence>MLSSGTAFNSVLYPANLSNEEVNNIIDKQGVILQHDDSSDELEIQKEKVGSTIYIHTIEKFSSPWNMDKIVERLKNKRVEETKRATKSKKPFKACFKCGQEGHLLKHCKQATVTRSFSSKRHVSEGKGNKICFIRSKSQKHKSLNNLANMYHQDHQI</sequence>
<name>A0ACB9DDL0_9ASTR</name>
<gene>
    <name evidence="1" type="ORF">L1987_57639</name>
</gene>
<dbReference type="Proteomes" id="UP001056120">
    <property type="component" value="Linkage Group LG19"/>
</dbReference>
<accession>A0ACB9DDL0</accession>
<reference evidence="2" key="1">
    <citation type="journal article" date="2022" name="Mol. Ecol. Resour.">
        <title>The genomes of chicory, endive, great burdock and yacon provide insights into Asteraceae palaeo-polyploidization history and plant inulin production.</title>
        <authorList>
            <person name="Fan W."/>
            <person name="Wang S."/>
            <person name="Wang H."/>
            <person name="Wang A."/>
            <person name="Jiang F."/>
            <person name="Liu H."/>
            <person name="Zhao H."/>
            <person name="Xu D."/>
            <person name="Zhang Y."/>
        </authorList>
    </citation>
    <scope>NUCLEOTIDE SEQUENCE [LARGE SCALE GENOMIC DNA]</scope>
    <source>
        <strain evidence="2">cv. Yunnan</strain>
    </source>
</reference>
<reference evidence="1 2" key="2">
    <citation type="journal article" date="2022" name="Mol. Ecol. Resour.">
        <title>The genomes of chicory, endive, great burdock and yacon provide insights into Asteraceae paleo-polyploidization history and plant inulin production.</title>
        <authorList>
            <person name="Fan W."/>
            <person name="Wang S."/>
            <person name="Wang H."/>
            <person name="Wang A."/>
            <person name="Jiang F."/>
            <person name="Liu H."/>
            <person name="Zhao H."/>
            <person name="Xu D."/>
            <person name="Zhang Y."/>
        </authorList>
    </citation>
    <scope>NUCLEOTIDE SEQUENCE [LARGE SCALE GENOMIC DNA]</scope>
    <source>
        <strain evidence="2">cv. Yunnan</strain>
        <tissue evidence="1">Leaves</tissue>
    </source>
</reference>
<evidence type="ECO:0000313" key="1">
    <source>
        <dbReference type="EMBL" id="KAI3744556.1"/>
    </source>
</evidence>
<organism evidence="1 2">
    <name type="scientific">Smallanthus sonchifolius</name>
    <dbReference type="NCBI Taxonomy" id="185202"/>
    <lineage>
        <taxon>Eukaryota</taxon>
        <taxon>Viridiplantae</taxon>
        <taxon>Streptophyta</taxon>
        <taxon>Embryophyta</taxon>
        <taxon>Tracheophyta</taxon>
        <taxon>Spermatophyta</taxon>
        <taxon>Magnoliopsida</taxon>
        <taxon>eudicotyledons</taxon>
        <taxon>Gunneridae</taxon>
        <taxon>Pentapetalae</taxon>
        <taxon>asterids</taxon>
        <taxon>campanulids</taxon>
        <taxon>Asterales</taxon>
        <taxon>Asteraceae</taxon>
        <taxon>Asteroideae</taxon>
        <taxon>Heliantheae alliance</taxon>
        <taxon>Millerieae</taxon>
        <taxon>Smallanthus</taxon>
    </lineage>
</organism>
<evidence type="ECO:0000313" key="2">
    <source>
        <dbReference type="Proteomes" id="UP001056120"/>
    </source>
</evidence>
<keyword evidence="2" id="KW-1185">Reference proteome</keyword>
<comment type="caution">
    <text evidence="1">The sequence shown here is derived from an EMBL/GenBank/DDBJ whole genome shotgun (WGS) entry which is preliminary data.</text>
</comment>
<proteinExistence type="predicted"/>
<protein>
    <submittedName>
        <fullName evidence="1">Uncharacterized protein</fullName>
    </submittedName>
</protein>
<dbReference type="EMBL" id="CM042036">
    <property type="protein sequence ID" value="KAI3744556.1"/>
    <property type="molecule type" value="Genomic_DNA"/>
</dbReference>